<comment type="caution">
    <text evidence="2">The sequence shown here is derived from an EMBL/GenBank/DDBJ whole genome shotgun (WGS) entry which is preliminary data.</text>
</comment>
<feature type="region of interest" description="Disordered" evidence="1">
    <location>
        <begin position="33"/>
        <end position="67"/>
    </location>
</feature>
<accession>A0A0G2E4I7</accession>
<protein>
    <submittedName>
        <fullName evidence="2">Uncharacterized protein</fullName>
    </submittedName>
</protein>
<dbReference type="EMBL" id="LAQI01000142">
    <property type="protein sequence ID" value="KKY17927.1"/>
    <property type="molecule type" value="Genomic_DNA"/>
</dbReference>
<evidence type="ECO:0000256" key="1">
    <source>
        <dbReference type="SAM" id="MobiDB-lite"/>
    </source>
</evidence>
<reference evidence="2 3" key="2">
    <citation type="submission" date="2015-05" db="EMBL/GenBank/DDBJ databases">
        <title>Distinctive expansion of gene families associated with plant cell wall degradation and secondary metabolism in the genomes of grapevine trunk pathogens.</title>
        <authorList>
            <person name="Lawrence D.P."/>
            <person name="Travadon R."/>
            <person name="Rolshausen P.E."/>
            <person name="Baumgartner K."/>
        </authorList>
    </citation>
    <scope>NUCLEOTIDE SEQUENCE [LARGE SCALE GENOMIC DNA]</scope>
    <source>
        <strain evidence="2">DS831</strain>
    </source>
</reference>
<gene>
    <name evidence="2" type="ORF">UCDDS831_g06160</name>
</gene>
<evidence type="ECO:0000313" key="2">
    <source>
        <dbReference type="EMBL" id="KKY17927.1"/>
    </source>
</evidence>
<reference evidence="2 3" key="1">
    <citation type="submission" date="2015-03" db="EMBL/GenBank/DDBJ databases">
        <authorList>
            <person name="Morales-Cruz A."/>
            <person name="Amrine K.C."/>
            <person name="Cantu D."/>
        </authorList>
    </citation>
    <scope>NUCLEOTIDE SEQUENCE [LARGE SCALE GENOMIC DNA]</scope>
    <source>
        <strain evidence="2">DS831</strain>
    </source>
</reference>
<feature type="compositionally biased region" description="Acidic residues" evidence="1">
    <location>
        <begin position="45"/>
        <end position="57"/>
    </location>
</feature>
<sequence>MASGFWATSTTIWWENGGFASHELGPAAAPPFREMDCPGMITSDHEDDDDDDDDDEAPAPAPEVPAETIWMPAEGKAAAKARRKAASCCCCCCYR</sequence>
<name>A0A0G2E4I7_9PEZI</name>
<proteinExistence type="predicted"/>
<dbReference type="Proteomes" id="UP000034182">
    <property type="component" value="Unassembled WGS sequence"/>
</dbReference>
<evidence type="ECO:0000313" key="3">
    <source>
        <dbReference type="Proteomes" id="UP000034182"/>
    </source>
</evidence>
<organism evidence="2 3">
    <name type="scientific">Diplodia seriata</name>
    <dbReference type="NCBI Taxonomy" id="420778"/>
    <lineage>
        <taxon>Eukaryota</taxon>
        <taxon>Fungi</taxon>
        <taxon>Dikarya</taxon>
        <taxon>Ascomycota</taxon>
        <taxon>Pezizomycotina</taxon>
        <taxon>Dothideomycetes</taxon>
        <taxon>Dothideomycetes incertae sedis</taxon>
        <taxon>Botryosphaeriales</taxon>
        <taxon>Botryosphaeriaceae</taxon>
        <taxon>Diplodia</taxon>
    </lineage>
</organism>
<dbReference type="AlphaFoldDB" id="A0A0G2E4I7"/>